<dbReference type="HOGENOM" id="CLU_006466_2_0_1"/>
<keyword evidence="5" id="KW-0862">Zinc</keyword>
<evidence type="ECO:0000256" key="3">
    <source>
        <dbReference type="ARBA" id="ARBA00022737"/>
    </source>
</evidence>
<feature type="region of interest" description="Disordered" evidence="8">
    <location>
        <begin position="91"/>
        <end position="136"/>
    </location>
</feature>
<evidence type="ECO:0000256" key="7">
    <source>
        <dbReference type="PROSITE-ProRule" id="PRU00042"/>
    </source>
</evidence>
<evidence type="ECO:0000313" key="10">
    <source>
        <dbReference type="EMBL" id="CDK30049.1"/>
    </source>
</evidence>
<dbReference type="GO" id="GO:0006351">
    <property type="term" value="P:DNA-templated transcription"/>
    <property type="evidence" value="ECO:0007669"/>
    <property type="project" value="InterPro"/>
</dbReference>
<dbReference type="Pfam" id="PF04082">
    <property type="entry name" value="Fungal_trans"/>
    <property type="match status" value="1"/>
</dbReference>
<dbReference type="EMBL" id="HG793131">
    <property type="protein sequence ID" value="CDK30049.1"/>
    <property type="molecule type" value="Genomic_DNA"/>
</dbReference>
<dbReference type="GO" id="GO:0008270">
    <property type="term" value="F:zinc ion binding"/>
    <property type="evidence" value="ECO:0007669"/>
    <property type="project" value="UniProtKB-KW"/>
</dbReference>
<name>W6MTI8_9ASCO</name>
<evidence type="ECO:0000256" key="2">
    <source>
        <dbReference type="ARBA" id="ARBA00022723"/>
    </source>
</evidence>
<dbReference type="Pfam" id="PF00096">
    <property type="entry name" value="zf-C2H2"/>
    <property type="match status" value="2"/>
</dbReference>
<dbReference type="Proteomes" id="UP000019384">
    <property type="component" value="Unassembled WGS sequence"/>
</dbReference>
<evidence type="ECO:0000259" key="9">
    <source>
        <dbReference type="PROSITE" id="PS50157"/>
    </source>
</evidence>
<feature type="domain" description="C2H2-type" evidence="9">
    <location>
        <begin position="70"/>
        <end position="99"/>
    </location>
</feature>
<accession>W6MTI8</accession>
<dbReference type="PANTHER" id="PTHR40626">
    <property type="entry name" value="MIP31509P"/>
    <property type="match status" value="1"/>
</dbReference>
<comment type="subcellular location">
    <subcellularLocation>
        <location evidence="1">Nucleus</location>
    </subcellularLocation>
</comment>
<dbReference type="AlphaFoldDB" id="W6MTI8"/>
<keyword evidence="3" id="KW-0677">Repeat</keyword>
<reference evidence="10" key="2">
    <citation type="submission" date="2014-02" db="EMBL/GenBank/DDBJ databases">
        <title>Complete DNA sequence of /Kuraishia capsulata/ illustrates novel genomic features among budding yeasts (/Saccharomycotina/).</title>
        <authorList>
            <person name="Morales L."/>
            <person name="Noel B."/>
            <person name="Porcel B."/>
            <person name="Marcet-Houben M."/>
            <person name="Hullo M-F."/>
            <person name="Sacerdot C."/>
            <person name="Tekaia F."/>
            <person name="Leh-Louis V."/>
            <person name="Despons L."/>
            <person name="Khanna V."/>
            <person name="Aury J-M."/>
            <person name="Barbe V."/>
            <person name="Couloux A."/>
            <person name="Labadie K."/>
            <person name="Pelletier E."/>
            <person name="Souciet J-L."/>
            <person name="Boekhout T."/>
            <person name="Gabaldon T."/>
            <person name="Wincker P."/>
            <person name="Dujon B."/>
        </authorList>
    </citation>
    <scope>NUCLEOTIDE SEQUENCE</scope>
    <source>
        <strain evidence="10">CBS 1993</strain>
    </source>
</reference>
<keyword evidence="6" id="KW-0539">Nucleus</keyword>
<dbReference type="GO" id="GO:0000785">
    <property type="term" value="C:chromatin"/>
    <property type="evidence" value="ECO:0007669"/>
    <property type="project" value="TreeGrafter"/>
</dbReference>
<organism evidence="10 11">
    <name type="scientific">Kuraishia capsulata CBS 1993</name>
    <dbReference type="NCBI Taxonomy" id="1382522"/>
    <lineage>
        <taxon>Eukaryota</taxon>
        <taxon>Fungi</taxon>
        <taxon>Dikarya</taxon>
        <taxon>Ascomycota</taxon>
        <taxon>Saccharomycotina</taxon>
        <taxon>Pichiomycetes</taxon>
        <taxon>Pichiales</taxon>
        <taxon>Pichiaceae</taxon>
        <taxon>Kuraishia</taxon>
    </lineage>
</organism>
<dbReference type="InterPro" id="IPR007219">
    <property type="entry name" value="XnlR_reg_dom"/>
</dbReference>
<evidence type="ECO:0000256" key="8">
    <source>
        <dbReference type="SAM" id="MobiDB-lite"/>
    </source>
</evidence>
<dbReference type="InterPro" id="IPR036236">
    <property type="entry name" value="Znf_C2H2_sf"/>
</dbReference>
<keyword evidence="11" id="KW-1185">Reference proteome</keyword>
<dbReference type="STRING" id="1382522.W6MTI8"/>
<protein>
    <recommendedName>
        <fullName evidence="9">C2H2-type domain-containing protein</fullName>
    </recommendedName>
</protein>
<dbReference type="SMART" id="SM00355">
    <property type="entry name" value="ZnF_C2H2"/>
    <property type="match status" value="2"/>
</dbReference>
<dbReference type="PROSITE" id="PS00028">
    <property type="entry name" value="ZINC_FINGER_C2H2_1"/>
    <property type="match status" value="2"/>
</dbReference>
<dbReference type="PANTHER" id="PTHR40626:SF11">
    <property type="entry name" value="ZINC FINGER PROTEIN YPR022C"/>
    <property type="match status" value="1"/>
</dbReference>
<dbReference type="GO" id="GO:0005634">
    <property type="term" value="C:nucleus"/>
    <property type="evidence" value="ECO:0007669"/>
    <property type="project" value="UniProtKB-SubCell"/>
</dbReference>
<evidence type="ECO:0000313" key="11">
    <source>
        <dbReference type="Proteomes" id="UP000019384"/>
    </source>
</evidence>
<keyword evidence="2" id="KW-0479">Metal-binding</keyword>
<dbReference type="Gene3D" id="3.30.160.60">
    <property type="entry name" value="Classic Zinc Finger"/>
    <property type="match status" value="2"/>
</dbReference>
<dbReference type="GO" id="GO:0000978">
    <property type="term" value="F:RNA polymerase II cis-regulatory region sequence-specific DNA binding"/>
    <property type="evidence" value="ECO:0007669"/>
    <property type="project" value="InterPro"/>
</dbReference>
<feature type="compositionally biased region" description="Basic and acidic residues" evidence="8">
    <location>
        <begin position="23"/>
        <end position="38"/>
    </location>
</feature>
<evidence type="ECO:0000256" key="1">
    <source>
        <dbReference type="ARBA" id="ARBA00004123"/>
    </source>
</evidence>
<feature type="domain" description="C2H2-type" evidence="9">
    <location>
        <begin position="40"/>
        <end position="69"/>
    </location>
</feature>
<dbReference type="CDD" id="cd12148">
    <property type="entry name" value="fungal_TF_MHR"/>
    <property type="match status" value="1"/>
</dbReference>
<dbReference type="GO" id="GO:0000981">
    <property type="term" value="F:DNA-binding transcription factor activity, RNA polymerase II-specific"/>
    <property type="evidence" value="ECO:0007669"/>
    <property type="project" value="InterPro"/>
</dbReference>
<keyword evidence="4 7" id="KW-0863">Zinc-finger</keyword>
<evidence type="ECO:0000256" key="5">
    <source>
        <dbReference type="ARBA" id="ARBA00022833"/>
    </source>
</evidence>
<proteinExistence type="predicted"/>
<evidence type="ECO:0000256" key="4">
    <source>
        <dbReference type="ARBA" id="ARBA00022771"/>
    </source>
</evidence>
<gene>
    <name evidence="10" type="ORF">KUCA_T00006044001</name>
</gene>
<dbReference type="InterPro" id="IPR051059">
    <property type="entry name" value="VerF-like"/>
</dbReference>
<feature type="region of interest" description="Disordered" evidence="8">
    <location>
        <begin position="1"/>
        <end position="38"/>
    </location>
</feature>
<dbReference type="PROSITE" id="PS50157">
    <property type="entry name" value="ZINC_FINGER_C2H2_2"/>
    <property type="match status" value="2"/>
</dbReference>
<dbReference type="InterPro" id="IPR013087">
    <property type="entry name" value="Znf_C2H2_type"/>
</dbReference>
<dbReference type="SUPFAM" id="SSF57667">
    <property type="entry name" value="beta-beta-alpha zinc fingers"/>
    <property type="match status" value="1"/>
</dbReference>
<dbReference type="GeneID" id="34523415"/>
<evidence type="ECO:0000256" key="6">
    <source>
        <dbReference type="ARBA" id="ARBA00023242"/>
    </source>
</evidence>
<reference evidence="10" key="1">
    <citation type="submission" date="2013-12" db="EMBL/GenBank/DDBJ databases">
        <authorList>
            <person name="Genoscope - CEA"/>
        </authorList>
    </citation>
    <scope>NUCLEOTIDE SEQUENCE</scope>
    <source>
        <strain evidence="10">CBS 1993</strain>
    </source>
</reference>
<dbReference type="OrthoDB" id="1405595at2759"/>
<dbReference type="RefSeq" id="XP_022462027.1">
    <property type="nucleotide sequence ID" value="XM_022605263.1"/>
</dbReference>
<sequence length="825" mass="93663">MEQNGKMTFMRAKDNPNSSESSSPEHDHANNAGKEDVAGHRCDFPGCHKSFSRREHLSRHQLNHYPKKVYRCEWDGCSKTFVRNDLLQRHLKRHKDKEQKRSSKRHQIGKTLDRHNSVGDDVGTGQSDSEDDRPMTVVPKTESFQVDELPPEGSSSKSLISWLFNDSERDSGTDSKSSTADAGLGSLSYPTNGDLFLTGPFDISPNAMMGLLQNVNTSTTNSPAPDLFPDHDRSIISRLTESKVAELGQTITDIQKNSNFTLKRLERMLDMYWNFFHPRFPILHKPTFVAADSPPVLLLAMAMMGSKLAGCVSEQVNDIDQQIDKPSEFALAIAKPLRWLIFSSPHFHPPAKIWIIQSLLILEFYEKNCSIREMHERAHLHHGTTVQLLRRSPSLGGNPFKLDEMESSENIYNKWIEAESMKRSTLMCFYMDAIDAISFGHQILIYAHQIQMTMPCDDSLWENALTANPVKPVNGNVHFLVALKNLLNGIPVKTNSFGKKVLVSGICSIMYQMQQRELQASFGLDGKGSSSGNWRQMLIAAFAVWRNDVGGSCCSSRTAIENTSSAQTSLLAENQNDIRSPQFSESDTRCKCIAYHMAHIFMSISHYDFMIFAGAPWRMNVKPTLADRQAISKRVYDWSKSEHGKICALQSYLLLWEMFLSPQDGKYEFNYEYDASTDIFFRSNVVGLCVIVLWCYNFCNYGPESYFLSIEGEAEDGVAKAEQREDGYHYLRRIRTEMTGLAGGICLHTWYSNMSGNVFYNALKRHASILLDVKNKEYIVGLCQMVSKMLWDADYSVAREHARLLQHCAERSMGSHRIVKEDMYM</sequence>